<reference evidence="3 4" key="1">
    <citation type="journal article" date="2020" name="Microorganisms">
        <title>Simultaneous Genome Sequencing of Prosthecochloris ethylica and Desulfuromonas acetoxidans within a Syntrophic Mixture Reveals Unique Pili and Protein Interactions.</title>
        <authorList>
            <person name="Kyndt J.A."/>
            <person name="Van Beeumen J.J."/>
            <person name="Meyer T.E."/>
        </authorList>
    </citation>
    <scope>NUCLEOTIDE SEQUENCE [LARGE SCALE GENOMIC DNA]</scope>
    <source>
        <strain evidence="3 4">N3</strain>
    </source>
</reference>
<comment type="caution">
    <text evidence="3">The sequence shown here is derived from an EMBL/GenBank/DDBJ whole genome shotgun (WGS) entry which is preliminary data.</text>
</comment>
<sequence>MQEIKGPNTRENEQSPGSASRPQIPEQVAGISEHVSDMYNQFRESQQYSKLQDRKQQLKEYIKDHPLESVAYAVGAGFLFGLVFHKKR</sequence>
<accession>A0ABR9XUH8</accession>
<dbReference type="Pfam" id="PF19029">
    <property type="entry name" value="DUF883_C"/>
    <property type="match status" value="1"/>
</dbReference>
<organism evidence="3 4">
    <name type="scientific">Prosthecochloris ethylica</name>
    <dbReference type="NCBI Taxonomy" id="2743976"/>
    <lineage>
        <taxon>Bacteria</taxon>
        <taxon>Pseudomonadati</taxon>
        <taxon>Chlorobiota</taxon>
        <taxon>Chlorobiia</taxon>
        <taxon>Chlorobiales</taxon>
        <taxon>Chlorobiaceae</taxon>
        <taxon>Prosthecochloris</taxon>
    </lineage>
</organism>
<evidence type="ECO:0000313" key="3">
    <source>
        <dbReference type="EMBL" id="MBF0637532.1"/>
    </source>
</evidence>
<keyword evidence="4" id="KW-1185">Reference proteome</keyword>
<gene>
    <name evidence="3" type="ORF">INT08_10165</name>
</gene>
<dbReference type="InterPro" id="IPR043605">
    <property type="entry name" value="DUF883_C"/>
</dbReference>
<name>A0ABR9XUH8_9CHLB</name>
<evidence type="ECO:0000313" key="4">
    <source>
        <dbReference type="Proteomes" id="UP000619838"/>
    </source>
</evidence>
<proteinExistence type="predicted"/>
<feature type="domain" description="DUF883" evidence="2">
    <location>
        <begin position="60"/>
        <end position="83"/>
    </location>
</feature>
<evidence type="ECO:0000256" key="1">
    <source>
        <dbReference type="SAM" id="MobiDB-lite"/>
    </source>
</evidence>
<dbReference type="EMBL" id="JADGII010000024">
    <property type="protein sequence ID" value="MBF0637532.1"/>
    <property type="molecule type" value="Genomic_DNA"/>
</dbReference>
<feature type="region of interest" description="Disordered" evidence="1">
    <location>
        <begin position="1"/>
        <end position="25"/>
    </location>
</feature>
<evidence type="ECO:0000259" key="2">
    <source>
        <dbReference type="Pfam" id="PF19029"/>
    </source>
</evidence>
<dbReference type="Proteomes" id="UP000619838">
    <property type="component" value="Unassembled WGS sequence"/>
</dbReference>
<protein>
    <recommendedName>
        <fullName evidence="2">DUF883 domain-containing protein</fullName>
    </recommendedName>
</protein>
<dbReference type="RefSeq" id="WP_114607601.1">
    <property type="nucleotide sequence ID" value="NZ_JABVZQ010000006.1"/>
</dbReference>